<dbReference type="Proteomes" id="UP001187471">
    <property type="component" value="Unassembled WGS sequence"/>
</dbReference>
<dbReference type="AlphaFoldDB" id="A0AA88QYZ9"/>
<feature type="region of interest" description="Disordered" evidence="1">
    <location>
        <begin position="48"/>
        <end position="79"/>
    </location>
</feature>
<comment type="caution">
    <text evidence="3">The sequence shown here is derived from an EMBL/GenBank/DDBJ whole genome shotgun (WGS) entry which is preliminary data.</text>
</comment>
<dbReference type="InterPro" id="IPR005013">
    <property type="entry name" value="DDOST_48_kDa_subunit"/>
</dbReference>
<evidence type="ECO:0000313" key="4">
    <source>
        <dbReference type="Proteomes" id="UP001187471"/>
    </source>
</evidence>
<dbReference type="GO" id="GO:0008250">
    <property type="term" value="C:oligosaccharyltransferase complex"/>
    <property type="evidence" value="ECO:0007669"/>
    <property type="project" value="TreeGrafter"/>
</dbReference>
<accession>A0AA88QYZ9</accession>
<feature type="domain" description="OST48 middle" evidence="2">
    <location>
        <begin position="102"/>
        <end position="143"/>
    </location>
</feature>
<organism evidence="3 4">
    <name type="scientific">Escallonia rubra</name>
    <dbReference type="NCBI Taxonomy" id="112253"/>
    <lineage>
        <taxon>Eukaryota</taxon>
        <taxon>Viridiplantae</taxon>
        <taxon>Streptophyta</taxon>
        <taxon>Embryophyta</taxon>
        <taxon>Tracheophyta</taxon>
        <taxon>Spermatophyta</taxon>
        <taxon>Magnoliopsida</taxon>
        <taxon>eudicotyledons</taxon>
        <taxon>Gunneridae</taxon>
        <taxon>Pentapetalae</taxon>
        <taxon>asterids</taxon>
        <taxon>campanulids</taxon>
        <taxon>Escalloniales</taxon>
        <taxon>Escalloniaceae</taxon>
        <taxon>Escallonia</taxon>
    </lineage>
</organism>
<dbReference type="EMBL" id="JAVXUO010001791">
    <property type="protein sequence ID" value="KAK2979158.1"/>
    <property type="molecule type" value="Genomic_DNA"/>
</dbReference>
<dbReference type="GO" id="GO:0018279">
    <property type="term" value="P:protein N-linked glycosylation via asparagine"/>
    <property type="evidence" value="ECO:0007669"/>
    <property type="project" value="InterPro"/>
</dbReference>
<sequence>MSAHRRHPVTTAPPRPRRRSQAQLVSLFLKSVYLSLSISALAAARRLTGATAKPSPRTPPSGVQKAGSSKKYERSGNEQFTSELSKWVFHERGHLKALNVRHHKVGETDEPAMYRINDDLKYAVDIYEWSGTRWESYAANDFQEAHNLAKFVSQPD</sequence>
<dbReference type="InterPro" id="IPR055459">
    <property type="entry name" value="OST48_MD"/>
</dbReference>
<dbReference type="Pfam" id="PF23358">
    <property type="entry name" value="OST48_MD"/>
    <property type="match status" value="1"/>
</dbReference>
<evidence type="ECO:0000259" key="2">
    <source>
        <dbReference type="Pfam" id="PF23358"/>
    </source>
</evidence>
<dbReference type="PANTHER" id="PTHR10830:SF0">
    <property type="entry name" value="DOLICHYL-DIPHOSPHOOLIGOSACCHARIDE--PROTEIN GLYCOSYLTRANSFERASE 48 KDA SUBUNIT"/>
    <property type="match status" value="1"/>
</dbReference>
<keyword evidence="4" id="KW-1185">Reference proteome</keyword>
<reference evidence="3" key="1">
    <citation type="submission" date="2022-12" db="EMBL/GenBank/DDBJ databases">
        <title>Draft genome assemblies for two species of Escallonia (Escalloniales).</title>
        <authorList>
            <person name="Chanderbali A."/>
            <person name="Dervinis C."/>
            <person name="Anghel I."/>
            <person name="Soltis D."/>
            <person name="Soltis P."/>
            <person name="Zapata F."/>
        </authorList>
    </citation>
    <scope>NUCLEOTIDE SEQUENCE</scope>
    <source>
        <strain evidence="3">UCBG92.1500</strain>
        <tissue evidence="3">Leaf</tissue>
    </source>
</reference>
<name>A0AA88QYZ9_9ASTE</name>
<evidence type="ECO:0000256" key="1">
    <source>
        <dbReference type="SAM" id="MobiDB-lite"/>
    </source>
</evidence>
<proteinExistence type="predicted"/>
<dbReference type="PANTHER" id="PTHR10830">
    <property type="entry name" value="DOLICHYL-DIPHOSPHOOLIGOSACCHARIDE--PROTEIN GLYCOSYLTRANSFERASE 48 KDA SUBUNIT"/>
    <property type="match status" value="1"/>
</dbReference>
<protein>
    <recommendedName>
        <fullName evidence="2">OST48 middle domain-containing protein</fullName>
    </recommendedName>
</protein>
<feature type="region of interest" description="Disordered" evidence="1">
    <location>
        <begin position="1"/>
        <end position="20"/>
    </location>
</feature>
<evidence type="ECO:0000313" key="3">
    <source>
        <dbReference type="EMBL" id="KAK2979158.1"/>
    </source>
</evidence>
<gene>
    <name evidence="3" type="ORF">RJ640_029316</name>
</gene>